<evidence type="ECO:0000256" key="15">
    <source>
        <dbReference type="HAMAP-Rule" id="MF_01398"/>
    </source>
</evidence>
<evidence type="ECO:0000256" key="8">
    <source>
        <dbReference type="ARBA" id="ARBA00022989"/>
    </source>
</evidence>
<accession>A0A7X3LVZ3</accession>
<dbReference type="RefSeq" id="WP_160776300.1">
    <property type="nucleotide sequence ID" value="NZ_WUMV01000006.1"/>
</dbReference>
<evidence type="ECO:0000256" key="7">
    <source>
        <dbReference type="ARBA" id="ARBA00022781"/>
    </source>
</evidence>
<dbReference type="HAMAP" id="MF_01398">
    <property type="entry name" value="ATP_synth_b_bprime"/>
    <property type="match status" value="1"/>
</dbReference>
<dbReference type="NCBIfam" id="NF006611">
    <property type="entry name" value="PRK09173.1"/>
    <property type="match status" value="1"/>
</dbReference>
<keyword evidence="11 15" id="KW-0066">ATP synthesis</keyword>
<reference evidence="18 19" key="1">
    <citation type="submission" date="2019-12" db="EMBL/GenBank/DDBJ databases">
        <authorList>
            <person name="Li M."/>
        </authorList>
    </citation>
    <scope>NUCLEOTIDE SEQUENCE [LARGE SCALE GENOMIC DNA]</scope>
    <source>
        <strain evidence="18 19">GBMRC 2046</strain>
    </source>
</reference>
<dbReference type="GO" id="GO:0046933">
    <property type="term" value="F:proton-transporting ATP synthase activity, rotational mechanism"/>
    <property type="evidence" value="ECO:0007669"/>
    <property type="project" value="UniProtKB-UniRule"/>
</dbReference>
<keyword evidence="7 15" id="KW-0375">Hydrogen ion transport</keyword>
<evidence type="ECO:0000313" key="18">
    <source>
        <dbReference type="EMBL" id="MXN66078.1"/>
    </source>
</evidence>
<evidence type="ECO:0000256" key="3">
    <source>
        <dbReference type="ARBA" id="ARBA00022448"/>
    </source>
</evidence>
<evidence type="ECO:0000256" key="5">
    <source>
        <dbReference type="ARBA" id="ARBA00022547"/>
    </source>
</evidence>
<keyword evidence="9 15" id="KW-0406">Ion transport</keyword>
<keyword evidence="10 15" id="KW-0472">Membrane</keyword>
<keyword evidence="6 15" id="KW-0812">Transmembrane</keyword>
<proteinExistence type="inferred from homology"/>
<feature type="transmembrane region" description="Helical" evidence="15">
    <location>
        <begin position="6"/>
        <end position="23"/>
    </location>
</feature>
<comment type="subunit">
    <text evidence="14 15">F-type ATPases have 2 components, F(1) - the catalytic core - and F(0) - the membrane proton channel. F(1) has five subunits: alpha(3), beta(3), gamma(1), delta(1), epsilon(1). F(0) has three main subunits: a(1), b(2) and c(10-14). The alpha and beta chains form an alternating ring which encloses part of the gamma chain. F(1) is attached to F(0) by a central stalk formed by the gamma and epsilon chains, while a peripheral stalk is formed by the delta and b chains.</text>
</comment>
<keyword evidence="5 15" id="KW-0138">CF(0)</keyword>
<evidence type="ECO:0000256" key="6">
    <source>
        <dbReference type="ARBA" id="ARBA00022692"/>
    </source>
</evidence>
<comment type="function">
    <text evidence="13">Component of the F(0) channel, it forms part of the peripheral stalk, linking F(1) to F(0). The b'-subunit is a diverged and duplicated form of b found in plants and photosynthetic bacteria.</text>
</comment>
<dbReference type="InterPro" id="IPR002146">
    <property type="entry name" value="ATP_synth_b/b'su_bac/chlpt"/>
</dbReference>
<evidence type="ECO:0000313" key="19">
    <source>
        <dbReference type="Proteomes" id="UP000433101"/>
    </source>
</evidence>
<comment type="function">
    <text evidence="12 15">F(1)F(0) ATP synthase produces ATP from ADP in the presence of a proton or sodium gradient. F-type ATPases consist of two structural domains, F(1) containing the extramembraneous catalytic core and F(0) containing the membrane proton channel, linked together by a central stalk and a peripheral stalk. During catalysis, ATP synthesis in the catalytic domain of F(1) is coupled via a rotary mechanism of the central stalk subunits to proton translocation.</text>
</comment>
<dbReference type="Pfam" id="PF00430">
    <property type="entry name" value="ATP-synt_B"/>
    <property type="match status" value="1"/>
</dbReference>
<evidence type="ECO:0000256" key="12">
    <source>
        <dbReference type="ARBA" id="ARBA00025198"/>
    </source>
</evidence>
<dbReference type="EMBL" id="WUMV01000006">
    <property type="protein sequence ID" value="MXN66078.1"/>
    <property type="molecule type" value="Genomic_DNA"/>
</dbReference>
<keyword evidence="17" id="KW-0175">Coiled coil</keyword>
<keyword evidence="4 15" id="KW-1003">Cell membrane</keyword>
<evidence type="ECO:0000256" key="14">
    <source>
        <dbReference type="ARBA" id="ARBA00025830"/>
    </source>
</evidence>
<dbReference type="AlphaFoldDB" id="A0A7X3LVZ3"/>
<dbReference type="PANTHER" id="PTHR33445:SF1">
    <property type="entry name" value="ATP SYNTHASE SUBUNIT B"/>
    <property type="match status" value="1"/>
</dbReference>
<dbReference type="InterPro" id="IPR050059">
    <property type="entry name" value="ATP_synthase_B_chain"/>
</dbReference>
<dbReference type="GO" id="GO:0045259">
    <property type="term" value="C:proton-transporting ATP synthase complex"/>
    <property type="evidence" value="ECO:0007669"/>
    <property type="project" value="UniProtKB-KW"/>
</dbReference>
<evidence type="ECO:0000256" key="1">
    <source>
        <dbReference type="ARBA" id="ARBA00004377"/>
    </source>
</evidence>
<protein>
    <recommendedName>
        <fullName evidence="15">ATP synthase subunit b</fullName>
    </recommendedName>
    <alternativeName>
        <fullName evidence="15">ATP synthase F(0) sector subunit b</fullName>
    </alternativeName>
    <alternativeName>
        <fullName evidence="15">ATPase subunit I</fullName>
    </alternativeName>
    <alternativeName>
        <fullName evidence="15">F-type ATPase subunit b</fullName>
        <shortName evidence="15">F-ATPase subunit b</shortName>
    </alternativeName>
</protein>
<evidence type="ECO:0000256" key="2">
    <source>
        <dbReference type="ARBA" id="ARBA00005513"/>
    </source>
</evidence>
<evidence type="ECO:0000256" key="11">
    <source>
        <dbReference type="ARBA" id="ARBA00023310"/>
    </source>
</evidence>
<evidence type="ECO:0000256" key="9">
    <source>
        <dbReference type="ARBA" id="ARBA00023065"/>
    </source>
</evidence>
<evidence type="ECO:0000256" key="17">
    <source>
        <dbReference type="SAM" id="Coils"/>
    </source>
</evidence>
<comment type="subcellular location">
    <subcellularLocation>
        <location evidence="1">Cell inner membrane</location>
        <topology evidence="1">Single-pass membrane protein</topology>
    </subcellularLocation>
    <subcellularLocation>
        <location evidence="15">Cell membrane</location>
        <topology evidence="15">Single-pass membrane protein</topology>
    </subcellularLocation>
</comment>
<keyword evidence="3 15" id="KW-0813">Transport</keyword>
<evidence type="ECO:0000256" key="13">
    <source>
        <dbReference type="ARBA" id="ARBA00025614"/>
    </source>
</evidence>
<dbReference type="GO" id="GO:0046961">
    <property type="term" value="F:proton-transporting ATPase activity, rotational mechanism"/>
    <property type="evidence" value="ECO:0007669"/>
    <property type="project" value="TreeGrafter"/>
</dbReference>
<sequence length="159" mass="17811">MDATFWALIALILFFAVLYYFKVPGTVGSSLDKRAETISNELEEARKLREEAQALLAEYQRKRREAEEEAEAIVAEAKLEAERMTVEANEALQEMIERRTKAAERKIEQAEGQAVAEVRARAADIAVSAARKILEGKVSGKIADDLMKKSIEEVKGRLN</sequence>
<organism evidence="18 19">
    <name type="scientific">Stappia sediminis</name>
    <dbReference type="NCBI Taxonomy" id="2692190"/>
    <lineage>
        <taxon>Bacteria</taxon>
        <taxon>Pseudomonadati</taxon>
        <taxon>Pseudomonadota</taxon>
        <taxon>Alphaproteobacteria</taxon>
        <taxon>Hyphomicrobiales</taxon>
        <taxon>Stappiaceae</taxon>
        <taxon>Stappia</taxon>
    </lineage>
</organism>
<evidence type="ECO:0000256" key="10">
    <source>
        <dbReference type="ARBA" id="ARBA00023136"/>
    </source>
</evidence>
<name>A0A7X3LVZ3_9HYPH</name>
<keyword evidence="8 15" id="KW-1133">Transmembrane helix</keyword>
<evidence type="ECO:0000256" key="16">
    <source>
        <dbReference type="RuleBase" id="RU003848"/>
    </source>
</evidence>
<dbReference type="PANTHER" id="PTHR33445">
    <property type="entry name" value="ATP SYNTHASE SUBUNIT B', CHLOROPLASTIC"/>
    <property type="match status" value="1"/>
</dbReference>
<evidence type="ECO:0000256" key="4">
    <source>
        <dbReference type="ARBA" id="ARBA00022475"/>
    </source>
</evidence>
<comment type="similarity">
    <text evidence="2 15 16">Belongs to the ATPase B chain family.</text>
</comment>
<keyword evidence="19" id="KW-1185">Reference proteome</keyword>
<dbReference type="GO" id="GO:0005886">
    <property type="term" value="C:plasma membrane"/>
    <property type="evidence" value="ECO:0007669"/>
    <property type="project" value="UniProtKB-SubCell"/>
</dbReference>
<comment type="caution">
    <text evidence="18">The sequence shown here is derived from an EMBL/GenBank/DDBJ whole genome shotgun (WGS) entry which is preliminary data.</text>
</comment>
<dbReference type="CDD" id="cd06503">
    <property type="entry name" value="ATP-synt_Fo_b"/>
    <property type="match status" value="1"/>
</dbReference>
<dbReference type="Proteomes" id="UP000433101">
    <property type="component" value="Unassembled WGS sequence"/>
</dbReference>
<feature type="coiled-coil region" evidence="17">
    <location>
        <begin position="31"/>
        <end position="113"/>
    </location>
</feature>
<gene>
    <name evidence="15" type="primary">atpF</name>
    <name evidence="18" type="ORF">GR183_14280</name>
</gene>